<feature type="domain" description="DUF4440" evidence="1">
    <location>
        <begin position="40"/>
        <end position="143"/>
    </location>
</feature>
<dbReference type="InterPro" id="IPR027843">
    <property type="entry name" value="DUF4440"/>
</dbReference>
<organism evidence="2 3">
    <name type="scientific">Arenibacter echinorum</name>
    <dbReference type="NCBI Taxonomy" id="440515"/>
    <lineage>
        <taxon>Bacteria</taxon>
        <taxon>Pseudomonadati</taxon>
        <taxon>Bacteroidota</taxon>
        <taxon>Flavobacteriia</taxon>
        <taxon>Flavobacteriales</taxon>
        <taxon>Flavobacteriaceae</taxon>
        <taxon>Arenibacter</taxon>
    </lineage>
</organism>
<proteinExistence type="predicted"/>
<dbReference type="Gene3D" id="3.10.450.50">
    <property type="match status" value="1"/>
</dbReference>
<gene>
    <name evidence="2" type="ORF">LV92_00661</name>
</gene>
<dbReference type="EMBL" id="QLLN01000001">
    <property type="protein sequence ID" value="RAJ15957.1"/>
    <property type="molecule type" value="Genomic_DNA"/>
</dbReference>
<reference evidence="2 3" key="1">
    <citation type="submission" date="2018-06" db="EMBL/GenBank/DDBJ databases">
        <title>Genomic Encyclopedia of Archaeal and Bacterial Type Strains, Phase II (KMG-II): from individual species to whole genera.</title>
        <authorList>
            <person name="Goeker M."/>
        </authorList>
    </citation>
    <scope>NUCLEOTIDE SEQUENCE [LARGE SCALE GENOMIC DNA]</scope>
    <source>
        <strain evidence="2 3">DSM 23522</strain>
    </source>
</reference>
<dbReference type="RefSeq" id="WP_111622190.1">
    <property type="nucleotide sequence ID" value="NZ_QLLN01000001.1"/>
</dbReference>
<sequence length="163" mass="18697">MEIRVLLKVAFIGLLFTCNSFAQNRISELNAYWNVVKEKVEAGDVSGYGATFHEDGILVSDSGKVCYSLQEALAKWKDGLEKTKKGITKVNLDFRFSERTGDITTAFERGIFRHDLMDENGERTERFIHFDALLTKKNGKWQLMLEHQKLPASKEEWLSMAKM</sequence>
<comment type="caution">
    <text evidence="2">The sequence shown here is derived from an EMBL/GenBank/DDBJ whole genome shotgun (WGS) entry which is preliminary data.</text>
</comment>
<evidence type="ECO:0000313" key="2">
    <source>
        <dbReference type="EMBL" id="RAJ15957.1"/>
    </source>
</evidence>
<dbReference type="Pfam" id="PF14534">
    <property type="entry name" value="DUF4440"/>
    <property type="match status" value="1"/>
</dbReference>
<name>A0A327RQG7_9FLAO</name>
<evidence type="ECO:0000313" key="3">
    <source>
        <dbReference type="Proteomes" id="UP000249696"/>
    </source>
</evidence>
<dbReference type="OrthoDB" id="838356at2"/>
<dbReference type="InterPro" id="IPR032710">
    <property type="entry name" value="NTF2-like_dom_sf"/>
</dbReference>
<dbReference type="SUPFAM" id="SSF54427">
    <property type="entry name" value="NTF2-like"/>
    <property type="match status" value="1"/>
</dbReference>
<evidence type="ECO:0000259" key="1">
    <source>
        <dbReference type="Pfam" id="PF14534"/>
    </source>
</evidence>
<keyword evidence="3" id="KW-1185">Reference proteome</keyword>
<protein>
    <submittedName>
        <fullName evidence="2">Uncharacterized protein DUF4440</fullName>
    </submittedName>
</protein>
<accession>A0A327RQG7</accession>
<dbReference type="AlphaFoldDB" id="A0A327RQG7"/>
<dbReference type="Proteomes" id="UP000249696">
    <property type="component" value="Unassembled WGS sequence"/>
</dbReference>